<dbReference type="AlphaFoldDB" id="A0A914D8J2"/>
<dbReference type="WBParaSite" id="ACRNAN_scaffold19615.g23742.t1">
    <property type="protein sequence ID" value="ACRNAN_scaffold19615.g23742.t1"/>
    <property type="gene ID" value="ACRNAN_scaffold19615.g23742"/>
</dbReference>
<reference evidence="2" key="1">
    <citation type="submission" date="2022-11" db="UniProtKB">
        <authorList>
            <consortium name="WormBaseParasite"/>
        </authorList>
    </citation>
    <scope>IDENTIFICATION</scope>
</reference>
<name>A0A914D8J2_9BILA</name>
<keyword evidence="1" id="KW-1185">Reference proteome</keyword>
<proteinExistence type="predicted"/>
<evidence type="ECO:0000313" key="2">
    <source>
        <dbReference type="WBParaSite" id="ACRNAN_scaffold19615.g23742.t1"/>
    </source>
</evidence>
<dbReference type="Proteomes" id="UP000887540">
    <property type="component" value="Unplaced"/>
</dbReference>
<sequence length="66" mass="7708">MTTFVNVLRSEFNYIEVMIAEEGNRQGDSPLSLKDQKLREAMRKYQEFPTDMAYLDHIASICYGEI</sequence>
<organism evidence="1 2">
    <name type="scientific">Acrobeloides nanus</name>
    <dbReference type="NCBI Taxonomy" id="290746"/>
    <lineage>
        <taxon>Eukaryota</taxon>
        <taxon>Metazoa</taxon>
        <taxon>Ecdysozoa</taxon>
        <taxon>Nematoda</taxon>
        <taxon>Chromadorea</taxon>
        <taxon>Rhabditida</taxon>
        <taxon>Tylenchina</taxon>
        <taxon>Cephalobomorpha</taxon>
        <taxon>Cephaloboidea</taxon>
        <taxon>Cephalobidae</taxon>
        <taxon>Acrobeloides</taxon>
    </lineage>
</organism>
<accession>A0A914D8J2</accession>
<evidence type="ECO:0000313" key="1">
    <source>
        <dbReference type="Proteomes" id="UP000887540"/>
    </source>
</evidence>
<protein>
    <submittedName>
        <fullName evidence="2">Uncharacterized protein</fullName>
    </submittedName>
</protein>